<evidence type="ECO:0000256" key="1">
    <source>
        <dbReference type="SAM" id="Phobius"/>
    </source>
</evidence>
<dbReference type="InterPro" id="IPR017496">
    <property type="entry name" value="Photo_alph_chp2"/>
</dbReference>
<keyword evidence="1" id="KW-0472">Membrane</keyword>
<keyword evidence="3" id="KW-1185">Reference proteome</keyword>
<feature type="transmembrane region" description="Helical" evidence="1">
    <location>
        <begin position="6"/>
        <end position="26"/>
    </location>
</feature>
<dbReference type="Proteomes" id="UP001515660">
    <property type="component" value="Unassembled WGS sequence"/>
</dbReference>
<gene>
    <name evidence="2" type="ORF">G8O29_09415</name>
</gene>
<feature type="transmembrane region" description="Helical" evidence="1">
    <location>
        <begin position="185"/>
        <end position="206"/>
    </location>
</feature>
<reference evidence="2 3" key="1">
    <citation type="journal article" date="2022" name="Microorganisms">
        <title>Genome Sequence and Characterization of a Xanthorhodopsin-Containing, Aerobic Anoxygenic Phototrophic Rhodobacter Species, Isolated from Mesophilic Conditions at Yellowstone National Park.</title>
        <authorList>
            <person name="Kyndt J.A."/>
            <person name="Robertson S."/>
            <person name="Shoffstall I.B."/>
            <person name="Ramaley R.F."/>
            <person name="Meyer T.E."/>
        </authorList>
    </citation>
    <scope>NUCLEOTIDE SEQUENCE [LARGE SCALE GENOMIC DNA]</scope>
    <source>
        <strain evidence="2 3">M37P</strain>
    </source>
</reference>
<feature type="transmembrane region" description="Helical" evidence="1">
    <location>
        <begin position="71"/>
        <end position="90"/>
    </location>
</feature>
<organism evidence="2 3">
    <name type="scientific">Rhodobacter calidifons</name>
    <dbReference type="NCBI Taxonomy" id="2715277"/>
    <lineage>
        <taxon>Bacteria</taxon>
        <taxon>Pseudomonadati</taxon>
        <taxon>Pseudomonadota</taxon>
        <taxon>Alphaproteobacteria</taxon>
        <taxon>Rhodobacterales</taxon>
        <taxon>Rhodobacter group</taxon>
        <taxon>Rhodobacter</taxon>
    </lineage>
</organism>
<feature type="transmembrane region" description="Helical" evidence="1">
    <location>
        <begin position="218"/>
        <end position="242"/>
    </location>
</feature>
<comment type="caution">
    <text evidence="2">The sequence shown here is derived from an EMBL/GenBank/DDBJ whole genome shotgun (WGS) entry which is preliminary data.</text>
</comment>
<accession>A0ABX0G776</accession>
<sequence length="264" mass="28581">MTNPWIIALSAIFLWWASTGLILWRVRKADLGGPDDHLWSVILGLPLLVGGVAGAHASAGQLTVGSVYSGFLSALAFWGWIELAFLSGIVTGPDRKPCPPNAPFPERIWRAVGSILWHEFALIAGLLALTHLTLDAPNPFSALTFATLFFARVSAKLNLFLGAPRINTEFLPKPLAHIASHFRKAPMTALLPLSIAALALATGWWAAQAANATSDAPFIGYLLLSVLTALALIEHLFMVVPIPDQKLWRWMLPEAPTVPTKQDT</sequence>
<dbReference type="RefSeq" id="WP_166402991.1">
    <property type="nucleotide sequence ID" value="NZ_JAANHS010000006.1"/>
</dbReference>
<feature type="transmembrane region" description="Helical" evidence="1">
    <location>
        <begin position="111"/>
        <end position="134"/>
    </location>
</feature>
<keyword evidence="1" id="KW-0812">Transmembrane</keyword>
<evidence type="ECO:0000313" key="3">
    <source>
        <dbReference type="Proteomes" id="UP001515660"/>
    </source>
</evidence>
<dbReference type="Pfam" id="PF12291">
    <property type="entry name" value="DUF3623"/>
    <property type="match status" value="1"/>
</dbReference>
<name>A0ABX0G776_9RHOB</name>
<keyword evidence="1" id="KW-1133">Transmembrane helix</keyword>
<feature type="transmembrane region" description="Helical" evidence="1">
    <location>
        <begin position="38"/>
        <end position="59"/>
    </location>
</feature>
<dbReference type="NCBIfam" id="TIGR03055">
    <property type="entry name" value="photo_alph_chp2"/>
    <property type="match status" value="1"/>
</dbReference>
<dbReference type="EMBL" id="JAANHS010000006">
    <property type="protein sequence ID" value="NHB76956.1"/>
    <property type="molecule type" value="Genomic_DNA"/>
</dbReference>
<evidence type="ECO:0000313" key="2">
    <source>
        <dbReference type="EMBL" id="NHB76956.1"/>
    </source>
</evidence>
<protein>
    <submittedName>
        <fullName evidence="2">DUF3623 domain-containing protein</fullName>
    </submittedName>
</protein>
<proteinExistence type="predicted"/>